<evidence type="ECO:0000256" key="5">
    <source>
        <dbReference type="SAM" id="MobiDB-lite"/>
    </source>
</evidence>
<dbReference type="CDD" id="cd07185">
    <property type="entry name" value="OmpA_C-like"/>
    <property type="match status" value="1"/>
</dbReference>
<dbReference type="EMBL" id="JABBNU010000003">
    <property type="protein sequence ID" value="NMM47771.1"/>
    <property type="molecule type" value="Genomic_DNA"/>
</dbReference>
<reference evidence="7 8" key="1">
    <citation type="submission" date="2020-04" db="EMBL/GenBank/DDBJ databases">
        <title>Flammeovirgaceae bacterium KN852 isolated from deep sea.</title>
        <authorList>
            <person name="Zhang D.-C."/>
        </authorList>
    </citation>
    <scope>NUCLEOTIDE SEQUENCE [LARGE SCALE GENOMIC DNA]</scope>
    <source>
        <strain evidence="7 8">KN852</strain>
    </source>
</reference>
<dbReference type="Proteomes" id="UP000559010">
    <property type="component" value="Unassembled WGS sequence"/>
</dbReference>
<gene>
    <name evidence="7" type="ORF">HH304_05115</name>
</gene>
<name>A0A848IWW0_9BACT</name>
<organism evidence="7 8">
    <name type="scientific">Marinigracilibium pacificum</name>
    <dbReference type="NCBI Taxonomy" id="2729599"/>
    <lineage>
        <taxon>Bacteria</taxon>
        <taxon>Pseudomonadati</taxon>
        <taxon>Bacteroidota</taxon>
        <taxon>Cytophagia</taxon>
        <taxon>Cytophagales</taxon>
        <taxon>Flammeovirgaceae</taxon>
        <taxon>Marinigracilibium</taxon>
    </lineage>
</organism>
<comment type="subcellular location">
    <subcellularLocation>
        <location evidence="1">Cell outer membrane</location>
    </subcellularLocation>
</comment>
<dbReference type="AlphaFoldDB" id="A0A848IWW0"/>
<dbReference type="InterPro" id="IPR006664">
    <property type="entry name" value="OMP_bac"/>
</dbReference>
<comment type="caution">
    <text evidence="7">The sequence shown here is derived from an EMBL/GenBank/DDBJ whole genome shotgun (WGS) entry which is preliminary data.</text>
</comment>
<keyword evidence="8" id="KW-1185">Reference proteome</keyword>
<protein>
    <submittedName>
        <fullName evidence="7">PorP/SprF family type IX secretion system membrane protein</fullName>
    </submittedName>
</protein>
<dbReference type="PROSITE" id="PS51123">
    <property type="entry name" value="OMPA_2"/>
    <property type="match status" value="1"/>
</dbReference>
<evidence type="ECO:0000256" key="2">
    <source>
        <dbReference type="ARBA" id="ARBA00023136"/>
    </source>
</evidence>
<keyword evidence="3" id="KW-0998">Cell outer membrane</keyword>
<evidence type="ECO:0000259" key="6">
    <source>
        <dbReference type="PROSITE" id="PS51123"/>
    </source>
</evidence>
<dbReference type="Pfam" id="PF11751">
    <property type="entry name" value="PorP_SprF"/>
    <property type="match status" value="1"/>
</dbReference>
<dbReference type="PRINTS" id="PR01021">
    <property type="entry name" value="OMPADOMAIN"/>
</dbReference>
<feature type="compositionally biased region" description="Basic residues" evidence="5">
    <location>
        <begin position="325"/>
        <end position="341"/>
    </location>
</feature>
<dbReference type="SUPFAM" id="SSF103088">
    <property type="entry name" value="OmpA-like"/>
    <property type="match status" value="1"/>
</dbReference>
<dbReference type="Pfam" id="PF00691">
    <property type="entry name" value="OmpA"/>
    <property type="match status" value="1"/>
</dbReference>
<dbReference type="InterPro" id="IPR050330">
    <property type="entry name" value="Bact_OuterMem_StrucFunc"/>
</dbReference>
<dbReference type="NCBIfam" id="TIGR03519">
    <property type="entry name" value="T9SS_PorP_fam"/>
    <property type="match status" value="1"/>
</dbReference>
<feature type="region of interest" description="Disordered" evidence="5">
    <location>
        <begin position="325"/>
        <end position="362"/>
    </location>
</feature>
<dbReference type="InterPro" id="IPR006665">
    <property type="entry name" value="OmpA-like"/>
</dbReference>
<dbReference type="InterPro" id="IPR036737">
    <property type="entry name" value="OmpA-like_sf"/>
</dbReference>
<evidence type="ECO:0000256" key="1">
    <source>
        <dbReference type="ARBA" id="ARBA00004442"/>
    </source>
</evidence>
<proteinExistence type="predicted"/>
<evidence type="ECO:0000256" key="4">
    <source>
        <dbReference type="PROSITE-ProRule" id="PRU00473"/>
    </source>
</evidence>
<evidence type="ECO:0000256" key="3">
    <source>
        <dbReference type="ARBA" id="ARBA00023237"/>
    </source>
</evidence>
<evidence type="ECO:0000313" key="7">
    <source>
        <dbReference type="EMBL" id="NMM47771.1"/>
    </source>
</evidence>
<sequence length="526" mass="59234">MRILLIILVLPLNLLFISGQQYQYSLYDYGYQQVNPATISLDDYATAGLIYRNQRSQPGIKLTNFLMSAKYPFIKPNRGDRWSAIGITLGQDKTGGNGMLEKITFGGSYAFNFSVGKYKVLSWGTRLNYTMMKVNMDNLLTGNQYVPGSGFDPGIYSGEELGGLKNEYVSVSSGVYYVSTNKKKERLVHAGLSILDLNKPNESFTGKRSPVPISLIAEAGLQIYSNYYFSFYPEVLYSYSAATGILNIGMVTRYKLDRYFSHLQDQTLELHSKYLSNQGALLGVQWNNGPLSAGISFDIPINNRLANRGAFELGLQYGIEVKSRYKRKKNKKRKSKRKKRASNQGEKKRLSKNKSGIDDSNVLGTEESINDLTPLENMEVFTGIDETDLSKIIDPNEGKAKAGDFENITVDEKMYFNFNFETDKSNLQDEDKSTLFELVKIMENDPSLNVVIEGHTDDVGSESYNEKLSIKRAKAVADFLIENGISETRIKYTGYGEVKPLIDNVDVKSRSINRRVEFTLTNEKVN</sequence>
<dbReference type="GO" id="GO:0009279">
    <property type="term" value="C:cell outer membrane"/>
    <property type="evidence" value="ECO:0007669"/>
    <property type="project" value="UniProtKB-SubCell"/>
</dbReference>
<dbReference type="InterPro" id="IPR019861">
    <property type="entry name" value="PorP/SprF_Bacteroidetes"/>
</dbReference>
<accession>A0A848IWW0</accession>
<evidence type="ECO:0000313" key="8">
    <source>
        <dbReference type="Proteomes" id="UP000559010"/>
    </source>
</evidence>
<dbReference type="PANTHER" id="PTHR30329">
    <property type="entry name" value="STATOR ELEMENT OF FLAGELLAR MOTOR COMPLEX"/>
    <property type="match status" value="1"/>
</dbReference>
<dbReference type="PANTHER" id="PTHR30329:SF21">
    <property type="entry name" value="LIPOPROTEIN YIAD-RELATED"/>
    <property type="match status" value="1"/>
</dbReference>
<dbReference type="Gene3D" id="3.30.1330.60">
    <property type="entry name" value="OmpA-like domain"/>
    <property type="match status" value="1"/>
</dbReference>
<feature type="domain" description="OmpA-like" evidence="6">
    <location>
        <begin position="407"/>
        <end position="524"/>
    </location>
</feature>
<keyword evidence="2 4" id="KW-0472">Membrane</keyword>
<dbReference type="RefSeq" id="WP_169678630.1">
    <property type="nucleotide sequence ID" value="NZ_JABBNU010000003.1"/>
</dbReference>